<evidence type="ECO:0000313" key="11">
    <source>
        <dbReference type="Proteomes" id="UP000249566"/>
    </source>
</evidence>
<dbReference type="EC" id="4.2.1.46" evidence="4 7"/>
<evidence type="ECO:0000256" key="2">
    <source>
        <dbReference type="ARBA" id="ARBA00001911"/>
    </source>
</evidence>
<comment type="cofactor">
    <cofactor evidence="2 7">
        <name>NAD(+)</name>
        <dbReference type="ChEBI" id="CHEBI:57540"/>
    </cofactor>
</comment>
<evidence type="ECO:0000256" key="5">
    <source>
        <dbReference type="ARBA" id="ARBA00023027"/>
    </source>
</evidence>
<reference evidence="10 11" key="1">
    <citation type="submission" date="2018-06" db="EMBL/GenBank/DDBJ databases">
        <authorList>
            <consortium name="Pathogen Informatics"/>
            <person name="Doyle S."/>
        </authorList>
    </citation>
    <scope>NUCLEOTIDE SEQUENCE [LARGE SCALE GENOMIC DNA]</scope>
    <source>
        <strain evidence="10 11">NCTC12272</strain>
    </source>
</reference>
<dbReference type="Proteomes" id="UP000249566">
    <property type="component" value="Chromosome 1"/>
</dbReference>
<dbReference type="FunFam" id="3.40.50.720:FF:000304">
    <property type="entry name" value="UDP-glucose 4,6-dehydratase"/>
    <property type="match status" value="1"/>
</dbReference>
<name>A0AAX2ITM7_LEGPN</name>
<evidence type="ECO:0000313" key="10">
    <source>
        <dbReference type="EMBL" id="SQG89600.1"/>
    </source>
</evidence>
<feature type="transmembrane region" description="Helical" evidence="8">
    <location>
        <begin position="21"/>
        <end position="39"/>
    </location>
</feature>
<evidence type="ECO:0000256" key="4">
    <source>
        <dbReference type="ARBA" id="ARBA00011990"/>
    </source>
</evidence>
<dbReference type="Gene3D" id="3.40.50.720">
    <property type="entry name" value="NAD(P)-binding Rossmann-like Domain"/>
    <property type="match status" value="1"/>
</dbReference>
<evidence type="ECO:0000256" key="3">
    <source>
        <dbReference type="ARBA" id="ARBA00008178"/>
    </source>
</evidence>
<dbReference type="PANTHER" id="PTHR43000">
    <property type="entry name" value="DTDP-D-GLUCOSE 4,6-DEHYDRATASE-RELATED"/>
    <property type="match status" value="1"/>
</dbReference>
<comment type="catalytic activity">
    <reaction evidence="1 7">
        <text>dTDP-alpha-D-glucose = dTDP-4-dehydro-6-deoxy-alpha-D-glucose + H2O</text>
        <dbReference type="Rhea" id="RHEA:17221"/>
        <dbReference type="ChEBI" id="CHEBI:15377"/>
        <dbReference type="ChEBI" id="CHEBI:57477"/>
        <dbReference type="ChEBI" id="CHEBI:57649"/>
        <dbReference type="EC" id="4.2.1.46"/>
    </reaction>
</comment>
<dbReference type="NCBIfam" id="TIGR01181">
    <property type="entry name" value="dTDP_gluc_dehyt"/>
    <property type="match status" value="1"/>
</dbReference>
<dbReference type="Pfam" id="PF16363">
    <property type="entry name" value="GDP_Man_Dehyd"/>
    <property type="match status" value="1"/>
</dbReference>
<dbReference type="AlphaFoldDB" id="A0AAX2ITM7"/>
<dbReference type="InterPro" id="IPR016040">
    <property type="entry name" value="NAD(P)-bd_dom"/>
</dbReference>
<dbReference type="GO" id="GO:0008460">
    <property type="term" value="F:dTDP-glucose 4,6-dehydratase activity"/>
    <property type="evidence" value="ECO:0007669"/>
    <property type="project" value="UniProtKB-EC"/>
</dbReference>
<accession>A0AAX2ITM7</accession>
<dbReference type="SUPFAM" id="SSF51735">
    <property type="entry name" value="NAD(P)-binding Rossmann-fold domains"/>
    <property type="match status" value="1"/>
</dbReference>
<evidence type="ECO:0000256" key="6">
    <source>
        <dbReference type="ARBA" id="ARBA00023239"/>
    </source>
</evidence>
<dbReference type="EMBL" id="LS483412">
    <property type="protein sequence ID" value="SQG89600.1"/>
    <property type="molecule type" value="Genomic_DNA"/>
</dbReference>
<keyword evidence="8" id="KW-1133">Transmembrane helix</keyword>
<evidence type="ECO:0000256" key="8">
    <source>
        <dbReference type="SAM" id="Phobius"/>
    </source>
</evidence>
<keyword evidence="8" id="KW-0812">Transmembrane</keyword>
<comment type="similarity">
    <text evidence="3 7">Belongs to the NAD(P)-dependent epimerase/dehydratase family. dTDP-glucose dehydratase subfamily.</text>
</comment>
<keyword evidence="8" id="KW-0472">Membrane</keyword>
<proteinExistence type="inferred from homology"/>
<dbReference type="GO" id="GO:0009225">
    <property type="term" value="P:nucleotide-sugar metabolic process"/>
    <property type="evidence" value="ECO:0007669"/>
    <property type="project" value="InterPro"/>
</dbReference>
<gene>
    <name evidence="10" type="primary">rmlB</name>
    <name evidence="10" type="ORF">NCTC12272_00783</name>
</gene>
<evidence type="ECO:0000259" key="9">
    <source>
        <dbReference type="Pfam" id="PF16363"/>
    </source>
</evidence>
<keyword evidence="6 7" id="KW-0456">Lyase</keyword>
<keyword evidence="5" id="KW-0520">NAD</keyword>
<dbReference type="Gene3D" id="3.90.25.10">
    <property type="entry name" value="UDP-galactose 4-epimerase, domain 1"/>
    <property type="match status" value="1"/>
</dbReference>
<dbReference type="CDD" id="cd05246">
    <property type="entry name" value="dTDP_GD_SDR_e"/>
    <property type="match status" value="1"/>
</dbReference>
<organism evidence="10 11">
    <name type="scientific">Legionella pneumophila subsp. pascullei</name>
    <dbReference type="NCBI Taxonomy" id="91890"/>
    <lineage>
        <taxon>Bacteria</taxon>
        <taxon>Pseudomonadati</taxon>
        <taxon>Pseudomonadota</taxon>
        <taxon>Gammaproteobacteria</taxon>
        <taxon>Legionellales</taxon>
        <taxon>Legionellaceae</taxon>
        <taxon>Legionella</taxon>
    </lineage>
</organism>
<feature type="domain" description="NAD(P)-binding" evidence="9">
    <location>
        <begin position="22"/>
        <end position="335"/>
    </location>
</feature>
<sequence length="355" mass="40368">MSSTILLKNKNHTMKNRINNLLVTGAAGFIGSNFVKFMIGKYPAIKIVSLDKLTYAGNKANLSGIEECQNHLFVQGDILDKNLVLSLLREHEIDTLVHFAAESHVDNSIDNPQIFLETNVIGTFTLLEAARIYWLNERQWDKSKCRFHHVSTDEVYGSLEKEEPAFTEKNSYQPNSPYSASKASSDHIVRAYLHTYGLPVTTSNCSNNYGPNQHKEKLIPKVVQACVNQLPITVYGNGSNVRDWLYVMDHCEAIDAVIQKGMVGEVYNIGGNNELDNLSLIKMICQMMDDFKPMEKPYDSLITFVEDRKGHDKRYAIDNSKIQKELGWAPQGDFMHKLSNTIKYYLTRYEQEISV</sequence>
<evidence type="ECO:0000256" key="7">
    <source>
        <dbReference type="RuleBase" id="RU004473"/>
    </source>
</evidence>
<dbReference type="InterPro" id="IPR005888">
    <property type="entry name" value="dTDP_Gluc_deHydtase"/>
</dbReference>
<protein>
    <recommendedName>
        <fullName evidence="4 7">dTDP-glucose 4,6-dehydratase</fullName>
        <ecNumber evidence="4 7">4.2.1.46</ecNumber>
    </recommendedName>
</protein>
<evidence type="ECO:0000256" key="1">
    <source>
        <dbReference type="ARBA" id="ARBA00001539"/>
    </source>
</evidence>
<dbReference type="InterPro" id="IPR036291">
    <property type="entry name" value="NAD(P)-bd_dom_sf"/>
</dbReference>